<accession>A0A4Q9UZY2</accession>
<gene>
    <name evidence="2" type="ORF">EZJ44_05625</name>
</gene>
<dbReference type="Pfam" id="PF00144">
    <property type="entry name" value="Beta-lactamase"/>
    <property type="match status" value="1"/>
</dbReference>
<keyword evidence="3" id="KW-1185">Reference proteome</keyword>
<dbReference type="PANTHER" id="PTHR43283:SF15">
    <property type="entry name" value="CONSERVED PROTEIN"/>
    <property type="match status" value="1"/>
</dbReference>
<evidence type="ECO:0000313" key="2">
    <source>
        <dbReference type="EMBL" id="TBW21609.1"/>
    </source>
</evidence>
<reference evidence="2 3" key="1">
    <citation type="submission" date="2019-02" db="EMBL/GenBank/DDBJ databases">
        <title>Arcanobacterium bovis sp. nov., isolated from the milk of a cow with mastitis.</title>
        <authorList>
            <person name="Sammra O."/>
            <person name="Foster G."/>
            <person name="Hassan A."/>
            <person name="Alssahen M."/>
            <person name="Laemmler C."/>
            <person name="Borowiak M."/>
            <person name="Malorny B."/>
            <person name="Abdulmawjood A."/>
        </authorList>
    </citation>
    <scope>NUCLEOTIDE SEQUENCE [LARGE SCALE GENOMIC DNA]</scope>
    <source>
        <strain evidence="2 3">C605018/01/1</strain>
    </source>
</reference>
<organism evidence="2 3">
    <name type="scientific">Arcanobacterium bovis</name>
    <dbReference type="NCBI Taxonomy" id="2529275"/>
    <lineage>
        <taxon>Bacteria</taxon>
        <taxon>Bacillati</taxon>
        <taxon>Actinomycetota</taxon>
        <taxon>Actinomycetes</taxon>
        <taxon>Actinomycetales</taxon>
        <taxon>Actinomycetaceae</taxon>
        <taxon>Arcanobacterium</taxon>
    </lineage>
</organism>
<dbReference type="OrthoDB" id="3336932at2"/>
<feature type="domain" description="Beta-lactamase-related" evidence="1">
    <location>
        <begin position="24"/>
        <end position="242"/>
    </location>
</feature>
<keyword evidence="2" id="KW-0378">Hydrolase</keyword>
<dbReference type="InterPro" id="IPR050789">
    <property type="entry name" value="Diverse_Enzym_Activities"/>
</dbReference>
<protein>
    <submittedName>
        <fullName evidence="2">Class A beta-lactamase-related serine hydrolase</fullName>
    </submittedName>
</protein>
<dbReference type="AlphaFoldDB" id="A0A4Q9UZY2"/>
<dbReference type="InterPro" id="IPR001466">
    <property type="entry name" value="Beta-lactam-related"/>
</dbReference>
<evidence type="ECO:0000313" key="3">
    <source>
        <dbReference type="Proteomes" id="UP000293036"/>
    </source>
</evidence>
<dbReference type="EMBL" id="SJDT01000004">
    <property type="protein sequence ID" value="TBW21609.1"/>
    <property type="molecule type" value="Genomic_DNA"/>
</dbReference>
<evidence type="ECO:0000259" key="1">
    <source>
        <dbReference type="Pfam" id="PF00144"/>
    </source>
</evidence>
<sequence length="260" mass="27656">MAFSGENAWGAAGGNAACTLLVGDPDEVFPLASVTKPIAAYAVLVAVERGLVDLDADAGPAGSTVRHLLAHASGLPAEAGEAIAKPGQRRIYSNYGFDVLAQAIEPLVGMPIQEWIRESVLLPLEMDTAEIAGSVAYSGRASADSLARFVLELMNPQLISHELLREAVQVQFGGVAGIVPGYGRHRDNCWGLGFELRGEKSPHWLGGDFSPATFGHFGQSGSFIWVDPQVNKAGLFLGAQNFGEEHIKYWPGLTDEMRGL</sequence>
<dbReference type="SUPFAM" id="SSF56601">
    <property type="entry name" value="beta-lactamase/transpeptidase-like"/>
    <property type="match status" value="1"/>
</dbReference>
<comment type="caution">
    <text evidence="2">The sequence shown here is derived from an EMBL/GenBank/DDBJ whole genome shotgun (WGS) entry which is preliminary data.</text>
</comment>
<name>A0A4Q9UZY2_9ACTO</name>
<dbReference type="Proteomes" id="UP000293036">
    <property type="component" value="Unassembled WGS sequence"/>
</dbReference>
<dbReference type="PANTHER" id="PTHR43283">
    <property type="entry name" value="BETA-LACTAMASE-RELATED"/>
    <property type="match status" value="1"/>
</dbReference>
<dbReference type="Gene3D" id="3.40.710.10">
    <property type="entry name" value="DD-peptidase/beta-lactamase superfamily"/>
    <property type="match status" value="1"/>
</dbReference>
<dbReference type="GO" id="GO:0016787">
    <property type="term" value="F:hydrolase activity"/>
    <property type="evidence" value="ECO:0007669"/>
    <property type="project" value="UniProtKB-KW"/>
</dbReference>
<proteinExistence type="predicted"/>
<dbReference type="InterPro" id="IPR012338">
    <property type="entry name" value="Beta-lactam/transpept-like"/>
</dbReference>